<keyword evidence="11" id="KW-1185">Reference proteome</keyword>
<evidence type="ECO:0000256" key="4">
    <source>
        <dbReference type="ARBA" id="ARBA00022448"/>
    </source>
</evidence>
<evidence type="ECO:0000256" key="6">
    <source>
        <dbReference type="ARBA" id="ARBA00022989"/>
    </source>
</evidence>
<comment type="subcellular location">
    <subcellularLocation>
        <location evidence="2">Membrane</location>
        <topology evidence="2">Multi-pass membrane protein</topology>
    </subcellularLocation>
</comment>
<evidence type="ECO:0000256" key="5">
    <source>
        <dbReference type="ARBA" id="ARBA00022692"/>
    </source>
</evidence>
<dbReference type="PRINTS" id="PR01035">
    <property type="entry name" value="TCRTETA"/>
</dbReference>
<evidence type="ECO:0000256" key="8">
    <source>
        <dbReference type="SAM" id="Phobius"/>
    </source>
</evidence>
<dbReference type="Proteomes" id="UP000786693">
    <property type="component" value="Unassembled WGS sequence"/>
</dbReference>
<comment type="caution">
    <text evidence="10">The sequence shown here is derived from an EMBL/GenBank/DDBJ whole genome shotgun (WGS) entry which is preliminary data.</text>
</comment>
<feature type="transmembrane region" description="Helical" evidence="8">
    <location>
        <begin position="288"/>
        <end position="306"/>
    </location>
</feature>
<dbReference type="SUPFAM" id="SSF103473">
    <property type="entry name" value="MFS general substrate transporter"/>
    <property type="match status" value="1"/>
</dbReference>
<evidence type="ECO:0000313" key="11">
    <source>
        <dbReference type="Proteomes" id="UP000786693"/>
    </source>
</evidence>
<feature type="transmembrane region" description="Helical" evidence="8">
    <location>
        <begin position="212"/>
        <end position="231"/>
    </location>
</feature>
<comment type="similarity">
    <text evidence="3">Belongs to the major facilitator superfamily. TCR/Tet family.</text>
</comment>
<evidence type="ECO:0000313" key="10">
    <source>
        <dbReference type="EMBL" id="GIT94755.1"/>
    </source>
</evidence>
<organism evidence="10 11">
    <name type="scientific">Jannaschia pagri</name>
    <dbReference type="NCBI Taxonomy" id="2829797"/>
    <lineage>
        <taxon>Bacteria</taxon>
        <taxon>Pseudomonadati</taxon>
        <taxon>Pseudomonadota</taxon>
        <taxon>Alphaproteobacteria</taxon>
        <taxon>Rhodobacterales</taxon>
        <taxon>Roseobacteraceae</taxon>
        <taxon>Jannaschia</taxon>
    </lineage>
</organism>
<feature type="transmembrane region" description="Helical" evidence="8">
    <location>
        <begin position="52"/>
        <end position="73"/>
    </location>
</feature>
<evidence type="ECO:0000256" key="2">
    <source>
        <dbReference type="ARBA" id="ARBA00004141"/>
    </source>
</evidence>
<reference evidence="10 11" key="1">
    <citation type="submission" date="2021-05" db="EMBL/GenBank/DDBJ databases">
        <title>Bacteria Genome sequencing.</title>
        <authorList>
            <person name="Takabe Y."/>
            <person name="Nakajima Y."/>
            <person name="Suzuki S."/>
            <person name="Shiozaki T."/>
        </authorList>
    </citation>
    <scope>NUCLEOTIDE SEQUENCE [LARGE SCALE GENOMIC DNA]</scope>
    <source>
        <strain evidence="10 11">AI_62</strain>
    </source>
</reference>
<dbReference type="PROSITE" id="PS50850">
    <property type="entry name" value="MFS"/>
    <property type="match status" value="1"/>
</dbReference>
<dbReference type="InterPro" id="IPR001958">
    <property type="entry name" value="Tet-R_TetA/multi-R_MdtG-like"/>
</dbReference>
<keyword evidence="4" id="KW-0813">Transport</keyword>
<name>A0ABQ4NKJ7_9RHOB</name>
<dbReference type="CDD" id="cd17388">
    <property type="entry name" value="MFS_TetA"/>
    <property type="match status" value="1"/>
</dbReference>
<feature type="domain" description="Major facilitator superfamily (MFS) profile" evidence="9">
    <location>
        <begin position="14"/>
        <end position="402"/>
    </location>
</feature>
<feature type="transmembrane region" description="Helical" evidence="8">
    <location>
        <begin position="85"/>
        <end position="104"/>
    </location>
</feature>
<keyword evidence="5 8" id="KW-0812">Transmembrane</keyword>
<dbReference type="PANTHER" id="PTHR23504">
    <property type="entry name" value="MAJOR FACILITATOR SUPERFAMILY DOMAIN-CONTAINING PROTEIN 10"/>
    <property type="match status" value="1"/>
</dbReference>
<feature type="transmembrane region" description="Helical" evidence="8">
    <location>
        <begin position="312"/>
        <end position="333"/>
    </location>
</feature>
<dbReference type="InterPro" id="IPR020846">
    <property type="entry name" value="MFS_dom"/>
</dbReference>
<proteinExistence type="inferred from homology"/>
<evidence type="ECO:0000259" key="9">
    <source>
        <dbReference type="PROSITE" id="PS50850"/>
    </source>
</evidence>
<evidence type="ECO:0000256" key="7">
    <source>
        <dbReference type="ARBA" id="ARBA00023136"/>
    </source>
</evidence>
<feature type="transmembrane region" description="Helical" evidence="8">
    <location>
        <begin position="380"/>
        <end position="398"/>
    </location>
</feature>
<dbReference type="RefSeq" id="WP_220748263.1">
    <property type="nucleotide sequence ID" value="NZ_BPFH01000002.1"/>
</dbReference>
<dbReference type="InterPro" id="IPR011701">
    <property type="entry name" value="MFS"/>
</dbReference>
<accession>A0ABQ4NKJ7</accession>
<keyword evidence="6 8" id="KW-1133">Transmembrane helix</keyword>
<feature type="transmembrane region" description="Helical" evidence="8">
    <location>
        <begin position="143"/>
        <end position="165"/>
    </location>
</feature>
<evidence type="ECO:0000256" key="3">
    <source>
        <dbReference type="ARBA" id="ARBA00007520"/>
    </source>
</evidence>
<feature type="transmembrane region" description="Helical" evidence="8">
    <location>
        <begin position="256"/>
        <end position="276"/>
    </location>
</feature>
<evidence type="ECO:0000256" key="1">
    <source>
        <dbReference type="ARBA" id="ARBA00003279"/>
    </source>
</evidence>
<feature type="transmembrane region" description="Helical" evidence="8">
    <location>
        <begin position="171"/>
        <end position="191"/>
    </location>
</feature>
<dbReference type="Gene3D" id="1.20.1250.20">
    <property type="entry name" value="MFS general substrate transporter like domains"/>
    <property type="match status" value="1"/>
</dbReference>
<dbReference type="PROSITE" id="PS00216">
    <property type="entry name" value="SUGAR_TRANSPORT_1"/>
    <property type="match status" value="1"/>
</dbReference>
<dbReference type="EMBL" id="BPFH01000002">
    <property type="protein sequence ID" value="GIT94755.1"/>
    <property type="molecule type" value="Genomic_DNA"/>
</dbReference>
<comment type="function">
    <text evidence="1">Resistance to tetracycline by an active tetracycline efflux. This is an energy-dependent process that decreases the accumulation of the antibiotic in whole cells. This protein functions as a metal-tetracycline/H(+) antiporter.</text>
</comment>
<keyword evidence="7 8" id="KW-0472">Membrane</keyword>
<dbReference type="InterPro" id="IPR036259">
    <property type="entry name" value="MFS_trans_sf"/>
</dbReference>
<sequence length="402" mass="42871">MTTTAQTPTDTRGPILFILITVMIEAMGIGLILPVMPALLEEVQGVSLSEAALWGGVLGSIYALMQFLFSPTIGNLSDRFGRRPVLLLSMAVIFLDYILMAYAHTIWLLLIGRIIAGIAAATMSTATAFMADISPPEKKAQNFGLVSAGFGLGFVLGPAMGGLLAEWGARAPFWAAAVLSGANLLFGLIVLPETLRRKRAFDWRRANPLGGLLAVRALPGVGLLLGVWFFYQVANWVYPAIWAYFTQAAFGWDERMVGISLAVYGVSMVVVQGGLIRLVIPRLGERRTLAWFLPYNAVVLLCVAFVPHGWLMLALTPFSALGAVVAPAIQGVTSRIASDDQQGELQGLLASITAVAAIVSPLIMTQVFNRATTGGADMPGAPFLVAALLMSVSFLLYGRAKA</sequence>
<feature type="transmembrane region" description="Helical" evidence="8">
    <location>
        <begin position="15"/>
        <end position="40"/>
    </location>
</feature>
<feature type="transmembrane region" description="Helical" evidence="8">
    <location>
        <begin position="110"/>
        <end position="131"/>
    </location>
</feature>
<protein>
    <submittedName>
        <fullName evidence="10">Tetracycline resistance MFS efflux pump</fullName>
    </submittedName>
</protein>
<gene>
    <name evidence="10" type="ORF">JANAI62_13780</name>
</gene>
<feature type="transmembrane region" description="Helical" evidence="8">
    <location>
        <begin position="345"/>
        <end position="368"/>
    </location>
</feature>
<dbReference type="InterPro" id="IPR005829">
    <property type="entry name" value="Sugar_transporter_CS"/>
</dbReference>
<dbReference type="Pfam" id="PF07690">
    <property type="entry name" value="MFS_1"/>
    <property type="match status" value="1"/>
</dbReference>
<dbReference type="PANTHER" id="PTHR23504:SF15">
    <property type="entry name" value="MAJOR FACILITATOR SUPERFAMILY (MFS) PROFILE DOMAIN-CONTAINING PROTEIN"/>
    <property type="match status" value="1"/>
</dbReference>